<dbReference type="PANTHER" id="PTHR11403">
    <property type="entry name" value="CYTOCHROME C OXIDASE SUBUNIT III"/>
    <property type="match status" value="1"/>
</dbReference>
<dbReference type="EMBL" id="MN233789">
    <property type="protein sequence ID" value="QIU83215.1"/>
    <property type="molecule type" value="Genomic_DNA"/>
</dbReference>
<feature type="transmembrane region" description="Helical" evidence="9">
    <location>
        <begin position="81"/>
        <end position="104"/>
    </location>
</feature>
<dbReference type="GO" id="GO:0016020">
    <property type="term" value="C:membrane"/>
    <property type="evidence" value="ECO:0007669"/>
    <property type="project" value="UniProtKB-SubCell"/>
</dbReference>
<feature type="transmembrane region" description="Helical" evidence="9">
    <location>
        <begin position="177"/>
        <end position="198"/>
    </location>
</feature>
<evidence type="ECO:0000256" key="7">
    <source>
        <dbReference type="ARBA" id="ARBA00023136"/>
    </source>
</evidence>
<dbReference type="GeneID" id="55289762"/>
<reference evidence="11" key="1">
    <citation type="journal article" date="2019" name="Mitochondrial DNA Part B Resour">
        <title>Complete mitochondrial genome of the hard clam (Mercenaria mercenaria).</title>
        <authorList>
            <person name="Hu Z."/>
            <person name="Song H."/>
            <person name="Zhou C."/>
            <person name="Yu Z.-L."/>
            <person name="Yang M.-J."/>
            <person name="Zhang T."/>
        </authorList>
    </citation>
    <scope>NUCLEOTIDE SEQUENCE</scope>
</reference>
<feature type="transmembrane region" description="Helical" evidence="9">
    <location>
        <begin position="127"/>
        <end position="150"/>
    </location>
</feature>
<evidence type="ECO:0000256" key="5">
    <source>
        <dbReference type="ARBA" id="ARBA00022967"/>
    </source>
</evidence>
<geneLocation type="mitochondrion" evidence="11"/>
<dbReference type="Gene3D" id="1.10.287.70">
    <property type="match status" value="1"/>
</dbReference>
<evidence type="ECO:0000256" key="2">
    <source>
        <dbReference type="ARBA" id="ARBA00010581"/>
    </source>
</evidence>
<protein>
    <recommendedName>
        <fullName evidence="3 8">Cytochrome c oxidase subunit 3</fullName>
    </recommendedName>
</protein>
<dbReference type="PANTHER" id="PTHR11403:SF7">
    <property type="entry name" value="CYTOCHROME C OXIDASE SUBUNIT 3"/>
    <property type="match status" value="1"/>
</dbReference>
<gene>
    <name evidence="11" type="primary">cox3</name>
</gene>
<dbReference type="OrthoDB" id="6048089at2759"/>
<evidence type="ECO:0000256" key="9">
    <source>
        <dbReference type="SAM" id="Phobius"/>
    </source>
</evidence>
<comment type="subcellular location">
    <subcellularLocation>
        <location evidence="1">Membrane</location>
        <topology evidence="1">Multi-pass membrane protein</topology>
    </subcellularLocation>
</comment>
<dbReference type="Gene3D" id="1.20.120.80">
    <property type="entry name" value="Cytochrome c oxidase, subunit III, four-helix bundle"/>
    <property type="match status" value="1"/>
</dbReference>
<dbReference type="InterPro" id="IPR035973">
    <property type="entry name" value="Cyt_c_oxidase_su3-like_sf"/>
</dbReference>
<dbReference type="GO" id="GO:0006123">
    <property type="term" value="P:mitochondrial electron transport, cytochrome c to oxygen"/>
    <property type="evidence" value="ECO:0007669"/>
    <property type="project" value="TreeGrafter"/>
</dbReference>
<dbReference type="CDD" id="cd01665">
    <property type="entry name" value="Cyt_c_Oxidase_III"/>
    <property type="match status" value="1"/>
</dbReference>
<feature type="transmembrane region" description="Helical" evidence="9">
    <location>
        <begin position="263"/>
        <end position="283"/>
    </location>
</feature>
<dbReference type="Pfam" id="PF00510">
    <property type="entry name" value="COX3"/>
    <property type="match status" value="1"/>
</dbReference>
<dbReference type="InterPro" id="IPR013833">
    <property type="entry name" value="Cyt_c_oxidase_su3_a-hlx"/>
</dbReference>
<dbReference type="RefSeq" id="YP_009827044.1">
    <property type="nucleotide sequence ID" value="NC_048487.1"/>
</dbReference>
<sequence length="284" mass="32260">MGRTGFQLVDISPWPLSASFSALGLTTGMISLFCEGLSSFVIVLGLGSFLLLVITLVRWWGDIILESTFLGCYSSYVVRNLRCAMFLFILSEVFFFVSFFWAFFNASVGELSMQGVGYWPPVGINPIYPWQVPFLNTIVLLSSALTVTWAHKAVSVHNMSVYISGSPKYMSLNSEQYWNSGLVALGLTVFLGLFFTYLQATEYYMTSFCISDSVYGSTFFLLTGFHGMHVIVGTIFLIVCWFRLYLLHFSYRHHYFGLDAAVYYWHFVDVVWIGVFASVYVWGY</sequence>
<feature type="transmembrane region" description="Helical" evidence="9">
    <location>
        <begin position="218"/>
        <end position="242"/>
    </location>
</feature>
<feature type="domain" description="Heme-copper oxidase subunit III family profile" evidence="10">
    <location>
        <begin position="2"/>
        <end position="284"/>
    </location>
</feature>
<dbReference type="PROSITE" id="PS50253">
    <property type="entry name" value="COX3"/>
    <property type="match status" value="1"/>
</dbReference>
<keyword evidence="5" id="KW-1278">Translocase</keyword>
<evidence type="ECO:0000256" key="3">
    <source>
        <dbReference type="ARBA" id="ARBA00015944"/>
    </source>
</evidence>
<dbReference type="InterPro" id="IPR024791">
    <property type="entry name" value="Cyt_c/ubiquinol_Oxase_su3"/>
</dbReference>
<dbReference type="AlphaFoldDB" id="A0A6H0JQC6"/>
<keyword evidence="6 9" id="KW-1133">Transmembrane helix</keyword>
<dbReference type="GO" id="GO:0004129">
    <property type="term" value="F:cytochrome-c oxidase activity"/>
    <property type="evidence" value="ECO:0007669"/>
    <property type="project" value="InterPro"/>
</dbReference>
<organism evidence="11">
    <name type="scientific">Mercenaria mercenaria</name>
    <name type="common">Northern quahog</name>
    <name type="synonym">Venus mercenaria</name>
    <dbReference type="NCBI Taxonomy" id="6596"/>
    <lineage>
        <taxon>Eukaryota</taxon>
        <taxon>Metazoa</taxon>
        <taxon>Spiralia</taxon>
        <taxon>Lophotrochozoa</taxon>
        <taxon>Mollusca</taxon>
        <taxon>Bivalvia</taxon>
        <taxon>Autobranchia</taxon>
        <taxon>Heteroconchia</taxon>
        <taxon>Euheterodonta</taxon>
        <taxon>Imparidentia</taxon>
        <taxon>Neoheterodontei</taxon>
        <taxon>Venerida</taxon>
        <taxon>Veneroidea</taxon>
        <taxon>Veneridae</taxon>
        <taxon>Mercenaria</taxon>
    </lineage>
</organism>
<evidence type="ECO:0000259" key="10">
    <source>
        <dbReference type="PROSITE" id="PS50253"/>
    </source>
</evidence>
<keyword evidence="8 11" id="KW-0496">Mitochondrion</keyword>
<feature type="transmembrane region" description="Helical" evidence="9">
    <location>
        <begin position="39"/>
        <end position="60"/>
    </location>
</feature>
<keyword evidence="7 9" id="KW-0472">Membrane</keyword>
<evidence type="ECO:0000313" key="11">
    <source>
        <dbReference type="EMBL" id="QIU83215.1"/>
    </source>
</evidence>
<dbReference type="OMA" id="SIYWWGS"/>
<evidence type="ECO:0000256" key="8">
    <source>
        <dbReference type="RuleBase" id="RU003375"/>
    </source>
</evidence>
<evidence type="ECO:0000256" key="4">
    <source>
        <dbReference type="ARBA" id="ARBA00022692"/>
    </source>
</evidence>
<comment type="function">
    <text evidence="8">Component of the cytochrome c oxidase, the last enzyme in the mitochondrial electron transport chain which drives oxidative phosphorylation. The respiratory chain contains 3 multisubunit complexes succinate dehydrogenase (complex II, CII), ubiquinol-cytochrome c oxidoreductase (cytochrome b-c1 complex, complex III, CIII) and cytochrome c oxidase (complex IV, CIV), that cooperate to transfer electrons derived from NADH and succinate to molecular oxygen, creating an electrochemical gradient over the inner membrane that drives transmembrane transport and the ATP synthase. Cytochrome c oxidase is the component of the respiratory chain that catalyzes the reduction of oxygen to water. Electrons originating from reduced cytochrome c in the intermembrane space (IMS) are transferred via the dinuclear copper A center (CU(A)) of subunit 2 and heme A of subunit 1 to the active site in subunit 1, a binuclear center (BNC) formed by heme A3 and copper B (CU(B)). The BNC reduces molecular oxygen to 2 water molecules using 4 electrons from cytochrome c in the IMS and 4 protons from the mitochondrial matrix.</text>
</comment>
<dbReference type="GO" id="GO:0005739">
    <property type="term" value="C:mitochondrion"/>
    <property type="evidence" value="ECO:0007669"/>
    <property type="project" value="TreeGrafter"/>
</dbReference>
<dbReference type="InterPro" id="IPR033945">
    <property type="entry name" value="Cyt_c_oxase_su3_dom"/>
</dbReference>
<dbReference type="InterPro" id="IPR000298">
    <property type="entry name" value="Cyt_c_oxidase-like_su3"/>
</dbReference>
<comment type="similarity">
    <text evidence="2 8">Belongs to the cytochrome c oxidase subunit 3 family.</text>
</comment>
<name>A0A6H0JQC6_MERMC</name>
<keyword evidence="4 8" id="KW-0812">Transmembrane</keyword>
<feature type="transmembrane region" description="Helical" evidence="9">
    <location>
        <begin position="12"/>
        <end position="33"/>
    </location>
</feature>
<dbReference type="SUPFAM" id="SSF81452">
    <property type="entry name" value="Cytochrome c oxidase subunit III-like"/>
    <property type="match status" value="1"/>
</dbReference>
<accession>A0A6H0JQC6</accession>
<evidence type="ECO:0000256" key="6">
    <source>
        <dbReference type="ARBA" id="ARBA00022989"/>
    </source>
</evidence>
<evidence type="ECO:0000256" key="1">
    <source>
        <dbReference type="ARBA" id="ARBA00004141"/>
    </source>
</evidence>
<proteinExistence type="inferred from homology"/>